<keyword evidence="6" id="KW-0418">Kinase</keyword>
<comment type="catalytic activity">
    <reaction evidence="1">
        <text>ATP + protein L-histidine = ADP + protein N-phospho-L-histidine.</text>
        <dbReference type="EC" id="2.7.13.3"/>
    </reaction>
</comment>
<evidence type="ECO:0000259" key="10">
    <source>
        <dbReference type="SMART" id="SM00387"/>
    </source>
</evidence>
<reference evidence="11 12" key="1">
    <citation type="journal article" date="2014" name="Genome Announc.">
        <title>Draft Genome Sequence of the Antitrypanosomally Active Sponge-Associated Bacterium Actinokineospora sp. Strain EG49.</title>
        <authorList>
            <person name="Harjes J."/>
            <person name="Ryu T."/>
            <person name="Abdelmohsen U.R."/>
            <person name="Moitinho-Silva L."/>
            <person name="Horn H."/>
            <person name="Ravasi T."/>
            <person name="Hentschel U."/>
        </authorList>
    </citation>
    <scope>NUCLEOTIDE SEQUENCE [LARGE SCALE GENOMIC DNA]</scope>
    <source>
        <strain evidence="11 12">EG49</strain>
    </source>
</reference>
<keyword evidence="4" id="KW-0808">Transferase</keyword>
<feature type="domain" description="Histidine kinase/HSP90-like ATPase" evidence="10">
    <location>
        <begin position="263"/>
        <end position="352"/>
    </location>
</feature>
<evidence type="ECO:0000256" key="3">
    <source>
        <dbReference type="ARBA" id="ARBA00022553"/>
    </source>
</evidence>
<evidence type="ECO:0000256" key="9">
    <source>
        <dbReference type="SAM" id="Phobius"/>
    </source>
</evidence>
<organism evidence="11 12">
    <name type="scientific">Actinokineospora spheciospongiae</name>
    <dbReference type="NCBI Taxonomy" id="909613"/>
    <lineage>
        <taxon>Bacteria</taxon>
        <taxon>Bacillati</taxon>
        <taxon>Actinomycetota</taxon>
        <taxon>Actinomycetes</taxon>
        <taxon>Pseudonocardiales</taxon>
        <taxon>Pseudonocardiaceae</taxon>
        <taxon>Actinokineospora</taxon>
    </lineage>
</organism>
<evidence type="ECO:0000256" key="5">
    <source>
        <dbReference type="ARBA" id="ARBA00022741"/>
    </source>
</evidence>
<dbReference type="GO" id="GO:0046983">
    <property type="term" value="F:protein dimerization activity"/>
    <property type="evidence" value="ECO:0007669"/>
    <property type="project" value="InterPro"/>
</dbReference>
<keyword evidence="9" id="KW-1133">Transmembrane helix</keyword>
<dbReference type="InterPro" id="IPR003594">
    <property type="entry name" value="HATPase_dom"/>
</dbReference>
<dbReference type="AlphaFoldDB" id="W7J6W8"/>
<dbReference type="GO" id="GO:0005524">
    <property type="term" value="F:ATP binding"/>
    <property type="evidence" value="ECO:0007669"/>
    <property type="project" value="UniProtKB-KW"/>
</dbReference>
<dbReference type="Pfam" id="PF07730">
    <property type="entry name" value="HisKA_3"/>
    <property type="match status" value="1"/>
</dbReference>
<dbReference type="GO" id="GO:0000155">
    <property type="term" value="F:phosphorelay sensor kinase activity"/>
    <property type="evidence" value="ECO:0007669"/>
    <property type="project" value="InterPro"/>
</dbReference>
<evidence type="ECO:0000256" key="7">
    <source>
        <dbReference type="ARBA" id="ARBA00022840"/>
    </source>
</evidence>
<keyword evidence="12" id="KW-1185">Reference proteome</keyword>
<dbReference type="EC" id="2.7.13.3" evidence="2"/>
<keyword evidence="9" id="KW-0472">Membrane</keyword>
<name>W7J6W8_9PSEU</name>
<dbReference type="STRING" id="909613.UO65_2853"/>
<evidence type="ECO:0000313" key="11">
    <source>
        <dbReference type="EMBL" id="EWC61794.1"/>
    </source>
</evidence>
<keyword evidence="7" id="KW-0067">ATP-binding</keyword>
<dbReference type="PANTHER" id="PTHR24421:SF10">
    <property type="entry name" value="NITRATE_NITRITE SENSOR PROTEIN NARQ"/>
    <property type="match status" value="1"/>
</dbReference>
<gene>
    <name evidence="11" type="ORF">UO65_2853</name>
</gene>
<feature type="transmembrane region" description="Helical" evidence="9">
    <location>
        <begin position="123"/>
        <end position="141"/>
    </location>
</feature>
<dbReference type="EMBL" id="AYXG01000101">
    <property type="protein sequence ID" value="EWC61794.1"/>
    <property type="molecule type" value="Genomic_DNA"/>
</dbReference>
<evidence type="ECO:0000256" key="4">
    <source>
        <dbReference type="ARBA" id="ARBA00022679"/>
    </source>
</evidence>
<feature type="transmembrane region" description="Helical" evidence="9">
    <location>
        <begin position="26"/>
        <end position="44"/>
    </location>
</feature>
<dbReference type="Gene3D" id="1.20.5.1930">
    <property type="match status" value="1"/>
</dbReference>
<evidence type="ECO:0000256" key="6">
    <source>
        <dbReference type="ARBA" id="ARBA00022777"/>
    </source>
</evidence>
<keyword evidence="3" id="KW-0597">Phosphoprotein</keyword>
<keyword evidence="8" id="KW-0902">Two-component regulatory system</keyword>
<dbReference type="SUPFAM" id="SSF55874">
    <property type="entry name" value="ATPase domain of HSP90 chaperone/DNA topoisomerase II/histidine kinase"/>
    <property type="match status" value="1"/>
</dbReference>
<dbReference type="Gene3D" id="3.30.565.10">
    <property type="entry name" value="Histidine kinase-like ATPase, C-terminal domain"/>
    <property type="match status" value="1"/>
</dbReference>
<dbReference type="PANTHER" id="PTHR24421">
    <property type="entry name" value="NITRATE/NITRITE SENSOR PROTEIN NARX-RELATED"/>
    <property type="match status" value="1"/>
</dbReference>
<keyword evidence="9" id="KW-0812">Transmembrane</keyword>
<feature type="transmembrane region" description="Helical" evidence="9">
    <location>
        <begin position="90"/>
        <end position="108"/>
    </location>
</feature>
<dbReference type="eggNOG" id="COG4585">
    <property type="taxonomic scope" value="Bacteria"/>
</dbReference>
<protein>
    <recommendedName>
        <fullName evidence="2">histidine kinase</fullName>
        <ecNumber evidence="2">2.7.13.3</ecNumber>
    </recommendedName>
</protein>
<keyword evidence="5" id="KW-0547">Nucleotide-binding</keyword>
<dbReference type="Pfam" id="PF02518">
    <property type="entry name" value="HATPase_c"/>
    <property type="match status" value="1"/>
</dbReference>
<dbReference type="CDD" id="cd16917">
    <property type="entry name" value="HATPase_UhpB-NarQ-NarX-like"/>
    <property type="match status" value="1"/>
</dbReference>
<dbReference type="SMART" id="SM00387">
    <property type="entry name" value="HATPase_c"/>
    <property type="match status" value="1"/>
</dbReference>
<comment type="caution">
    <text evidence="11">The sequence shown here is derived from an EMBL/GenBank/DDBJ whole genome shotgun (WGS) entry which is preliminary data.</text>
</comment>
<dbReference type="Proteomes" id="UP000019277">
    <property type="component" value="Unassembled WGS sequence"/>
</dbReference>
<dbReference type="InterPro" id="IPR036890">
    <property type="entry name" value="HATPase_C_sf"/>
</dbReference>
<dbReference type="InterPro" id="IPR050482">
    <property type="entry name" value="Sensor_HK_TwoCompSys"/>
</dbReference>
<dbReference type="GO" id="GO:0016020">
    <property type="term" value="C:membrane"/>
    <property type="evidence" value="ECO:0007669"/>
    <property type="project" value="InterPro"/>
</dbReference>
<dbReference type="PATRIC" id="fig|909613.9.peg.2853"/>
<feature type="transmembrane region" description="Helical" evidence="9">
    <location>
        <begin position="56"/>
        <end position="78"/>
    </location>
</feature>
<evidence type="ECO:0000256" key="1">
    <source>
        <dbReference type="ARBA" id="ARBA00000085"/>
    </source>
</evidence>
<evidence type="ECO:0000313" key="12">
    <source>
        <dbReference type="Proteomes" id="UP000019277"/>
    </source>
</evidence>
<dbReference type="InterPro" id="IPR011712">
    <property type="entry name" value="Sig_transdc_His_kin_sub3_dim/P"/>
</dbReference>
<sequence length="353" mass="37154">MSAAVYGVVLAAGVYYAMVHGDAVDVLGFGGVMLVLFGVLAVGREWDPRLSLAVDVVLFGLAAATDGSGLAKALFVLVPFAAHLAFGRRVGLLAGGLCVAGMVVVFQVVEPGWLGEAEYVNDLLMFAVGLVLALAMAETAAGEARVRARLEEQAARVAELSAAAERTRIARDLHDSLGHHLTAVAVQLERADAFRERDPGVVVEAVAEARASTRKALEDVRRSVRLLRAGFRLEPALRELVGSTTGPAVAVEFHGDEEGADETALTTLYRAAQEALTNARRHARASEVRIAVHFDPAWARLEVADDGRGTGGRREGHGLSGMRERAVLAGGDLEVSSTGHGTTVTVVVPRRAG</sequence>
<evidence type="ECO:0000256" key="2">
    <source>
        <dbReference type="ARBA" id="ARBA00012438"/>
    </source>
</evidence>
<accession>W7J6W8</accession>
<evidence type="ECO:0000256" key="8">
    <source>
        <dbReference type="ARBA" id="ARBA00023012"/>
    </source>
</evidence>
<proteinExistence type="predicted"/>